<dbReference type="Proteomes" id="UP000828390">
    <property type="component" value="Unassembled WGS sequence"/>
</dbReference>
<comment type="caution">
    <text evidence="1">The sequence shown here is derived from an EMBL/GenBank/DDBJ whole genome shotgun (WGS) entry which is preliminary data.</text>
</comment>
<accession>A0A9D4L4T5</accession>
<dbReference type="AlphaFoldDB" id="A0A9D4L4T5"/>
<reference evidence="1" key="1">
    <citation type="journal article" date="2019" name="bioRxiv">
        <title>The Genome of the Zebra Mussel, Dreissena polymorpha: A Resource for Invasive Species Research.</title>
        <authorList>
            <person name="McCartney M.A."/>
            <person name="Auch B."/>
            <person name="Kono T."/>
            <person name="Mallez S."/>
            <person name="Zhang Y."/>
            <person name="Obille A."/>
            <person name="Becker A."/>
            <person name="Abrahante J.E."/>
            <person name="Garbe J."/>
            <person name="Badalamenti J.P."/>
            <person name="Herman A."/>
            <person name="Mangelson H."/>
            <person name="Liachko I."/>
            <person name="Sullivan S."/>
            <person name="Sone E.D."/>
            <person name="Koren S."/>
            <person name="Silverstein K.A.T."/>
            <person name="Beckman K.B."/>
            <person name="Gohl D.M."/>
        </authorList>
    </citation>
    <scope>NUCLEOTIDE SEQUENCE</scope>
    <source>
        <strain evidence="1">Duluth1</strain>
        <tissue evidence="1">Whole animal</tissue>
    </source>
</reference>
<keyword evidence="2" id="KW-1185">Reference proteome</keyword>
<proteinExistence type="predicted"/>
<gene>
    <name evidence="1" type="ORF">DPMN_094253</name>
</gene>
<evidence type="ECO:0000313" key="2">
    <source>
        <dbReference type="Proteomes" id="UP000828390"/>
    </source>
</evidence>
<reference evidence="1" key="2">
    <citation type="submission" date="2020-11" db="EMBL/GenBank/DDBJ databases">
        <authorList>
            <person name="McCartney M.A."/>
            <person name="Auch B."/>
            <person name="Kono T."/>
            <person name="Mallez S."/>
            <person name="Becker A."/>
            <person name="Gohl D.M."/>
            <person name="Silverstein K.A.T."/>
            <person name="Koren S."/>
            <person name="Bechman K.B."/>
            <person name="Herman A."/>
            <person name="Abrahante J.E."/>
            <person name="Garbe J."/>
        </authorList>
    </citation>
    <scope>NUCLEOTIDE SEQUENCE</scope>
    <source>
        <strain evidence="1">Duluth1</strain>
        <tissue evidence="1">Whole animal</tissue>
    </source>
</reference>
<sequence length="113" mass="12621">MAFKKLTFSYATEQEETKFCHGLLDKEADKHVSMQLSTTMGNVMNKAKLFNYVLSACASAPRSGKTGKQEDSRWVHVVNKELILEGLSGLAVYDIFIQVCDQLQDAVERLTSS</sequence>
<protein>
    <submittedName>
        <fullName evidence="1">Uncharacterized protein</fullName>
    </submittedName>
</protein>
<dbReference type="EMBL" id="JAIWYP010000003">
    <property type="protein sequence ID" value="KAH3851768.1"/>
    <property type="molecule type" value="Genomic_DNA"/>
</dbReference>
<name>A0A9D4L4T5_DREPO</name>
<evidence type="ECO:0000313" key="1">
    <source>
        <dbReference type="EMBL" id="KAH3851768.1"/>
    </source>
</evidence>
<organism evidence="1 2">
    <name type="scientific">Dreissena polymorpha</name>
    <name type="common">Zebra mussel</name>
    <name type="synonym">Mytilus polymorpha</name>
    <dbReference type="NCBI Taxonomy" id="45954"/>
    <lineage>
        <taxon>Eukaryota</taxon>
        <taxon>Metazoa</taxon>
        <taxon>Spiralia</taxon>
        <taxon>Lophotrochozoa</taxon>
        <taxon>Mollusca</taxon>
        <taxon>Bivalvia</taxon>
        <taxon>Autobranchia</taxon>
        <taxon>Heteroconchia</taxon>
        <taxon>Euheterodonta</taxon>
        <taxon>Imparidentia</taxon>
        <taxon>Neoheterodontei</taxon>
        <taxon>Myida</taxon>
        <taxon>Dreissenoidea</taxon>
        <taxon>Dreissenidae</taxon>
        <taxon>Dreissena</taxon>
    </lineage>
</organism>